<dbReference type="EMBL" id="JNHM01000165">
    <property type="protein sequence ID" value="KDS44220.1"/>
    <property type="molecule type" value="Genomic_DNA"/>
</dbReference>
<evidence type="ECO:0000313" key="3">
    <source>
        <dbReference type="EMBL" id="KDS46869.1"/>
    </source>
</evidence>
<dbReference type="EMBL" id="JNHM01000137">
    <property type="protein sequence ID" value="KDS45738.1"/>
    <property type="molecule type" value="Genomic_DNA"/>
</dbReference>
<sequence length="54" mass="6222">MALQTTGLEFFYLSVDFFENDKILLVEQELGYIACIAFIGTYLPQRMSLLLERG</sequence>
<evidence type="ECO:0000313" key="2">
    <source>
        <dbReference type="EMBL" id="KDS45738.1"/>
    </source>
</evidence>
<protein>
    <submittedName>
        <fullName evidence="1">Uncharacterized protein</fullName>
    </submittedName>
</protein>
<evidence type="ECO:0000313" key="4">
    <source>
        <dbReference type="Proteomes" id="UP000027661"/>
    </source>
</evidence>
<accession>A0A069S2G9</accession>
<gene>
    <name evidence="3" type="ORF">M099_3581</name>
    <name evidence="2" type="ORF">M099_3784</name>
    <name evidence="1" type="ORF">M099_4346</name>
</gene>
<organism evidence="1 4">
    <name type="scientific">Phocaeicola vulgatus str. 3975 RP4</name>
    <dbReference type="NCBI Taxonomy" id="1339352"/>
    <lineage>
        <taxon>Bacteria</taxon>
        <taxon>Pseudomonadati</taxon>
        <taxon>Bacteroidota</taxon>
        <taxon>Bacteroidia</taxon>
        <taxon>Bacteroidales</taxon>
        <taxon>Bacteroidaceae</taxon>
        <taxon>Phocaeicola</taxon>
    </lineage>
</organism>
<proteinExistence type="predicted"/>
<evidence type="ECO:0000313" key="1">
    <source>
        <dbReference type="EMBL" id="KDS44220.1"/>
    </source>
</evidence>
<comment type="caution">
    <text evidence="1">The sequence shown here is derived from an EMBL/GenBank/DDBJ whole genome shotgun (WGS) entry which is preliminary data.</text>
</comment>
<dbReference type="AlphaFoldDB" id="A0A069S2G9"/>
<dbReference type="PATRIC" id="fig|1339352.3.peg.3383"/>
<dbReference type="EMBL" id="JNHM01000114">
    <property type="protein sequence ID" value="KDS46869.1"/>
    <property type="molecule type" value="Genomic_DNA"/>
</dbReference>
<dbReference type="Proteomes" id="UP000027661">
    <property type="component" value="Unassembled WGS sequence"/>
</dbReference>
<reference evidence="1 4" key="1">
    <citation type="submission" date="2014-04" db="EMBL/GenBank/DDBJ databases">
        <authorList>
            <person name="Sears C."/>
            <person name="Carroll K."/>
            <person name="Sack B.R."/>
            <person name="Qadri F."/>
            <person name="Myers L.L."/>
            <person name="Chung G.-T."/>
            <person name="Escheverria P."/>
            <person name="Fraser C.M."/>
            <person name="Sadzewicz L."/>
            <person name="Shefchek K.A."/>
            <person name="Tallon L."/>
            <person name="Das S.P."/>
            <person name="Daugherty S."/>
            <person name="Mongodin E.F."/>
        </authorList>
    </citation>
    <scope>NUCLEOTIDE SEQUENCE [LARGE SCALE GENOMIC DNA]</scope>
    <source>
        <strain evidence="1 4">3975 RP4</strain>
    </source>
</reference>
<name>A0A069S2G9_PHOVU</name>